<proteinExistence type="predicted"/>
<dbReference type="AlphaFoldDB" id="H8GBG7"/>
<dbReference type="RefSeq" id="WP_005438767.1">
    <property type="nucleotide sequence ID" value="NZ_CM001466.1"/>
</dbReference>
<protein>
    <recommendedName>
        <fullName evidence="3">Flavodoxin-like domain-containing protein</fullName>
    </recommendedName>
</protein>
<keyword evidence="2" id="KW-1185">Reference proteome</keyword>
<dbReference type="InterPro" id="IPR029039">
    <property type="entry name" value="Flavoprotein-like_sf"/>
</dbReference>
<evidence type="ECO:0008006" key="3">
    <source>
        <dbReference type="Google" id="ProtNLM"/>
    </source>
</evidence>
<gene>
    <name evidence="1" type="ORF">SacazDRAFT_00741</name>
</gene>
<name>H8GBG7_9PSEU</name>
<reference evidence="1 2" key="1">
    <citation type="journal article" date="2012" name="Stand. Genomic Sci.">
        <title>Genome sequence of the soil bacterium Saccharomonospora azurea type strain (NA-128(T)).</title>
        <authorList>
            <person name="Klenk H.P."/>
            <person name="Held B."/>
            <person name="Lucas S."/>
            <person name="Lapidus A."/>
            <person name="Copeland A."/>
            <person name="Hammon N."/>
            <person name="Pitluck S."/>
            <person name="Goodwin L.A."/>
            <person name="Han C."/>
            <person name="Tapia R."/>
            <person name="Brambilla E.M."/>
            <person name="Potter G."/>
            <person name="Land M."/>
            <person name="Ivanova N."/>
            <person name="Rohde M."/>
            <person name="Goker M."/>
            <person name="Detter J.C."/>
            <person name="Kyrpides N.C."/>
            <person name="Woyke T."/>
        </authorList>
    </citation>
    <scope>NUCLEOTIDE SEQUENCE [LARGE SCALE GENOMIC DNA]</scope>
    <source>
        <strain evidence="1 2">NA-128</strain>
    </source>
</reference>
<evidence type="ECO:0000313" key="1">
    <source>
        <dbReference type="EMBL" id="EHY87689.1"/>
    </source>
</evidence>
<evidence type="ECO:0000313" key="2">
    <source>
        <dbReference type="Proteomes" id="UP000004705"/>
    </source>
</evidence>
<dbReference type="EMBL" id="CM001466">
    <property type="protein sequence ID" value="EHY87689.1"/>
    <property type="molecule type" value="Genomic_DNA"/>
</dbReference>
<sequence>MTRVVIVSSGEGCGLESTVSAVRFGAVAAGADIRLRRVANTESPLDEVFEAMVWADGIVVIAASHGGAVAPPVRRLVDVAARRRERLRLPDKVVAARAVDHDGGHGAPLVPELYRGLLAWDCLLLPGSCVTTPAEDGDPSAAEALGRRLTRVARSLRAPHGPALRRAG</sequence>
<accession>H8GBG7</accession>
<dbReference type="HOGENOM" id="CLU_1593363_0_0_11"/>
<dbReference type="Proteomes" id="UP000004705">
    <property type="component" value="Chromosome"/>
</dbReference>
<dbReference type="Gene3D" id="3.40.50.360">
    <property type="match status" value="1"/>
</dbReference>
<organism evidence="1 2">
    <name type="scientific">Saccharomonospora azurea NA-128</name>
    <dbReference type="NCBI Taxonomy" id="882081"/>
    <lineage>
        <taxon>Bacteria</taxon>
        <taxon>Bacillati</taxon>
        <taxon>Actinomycetota</taxon>
        <taxon>Actinomycetes</taxon>
        <taxon>Pseudonocardiales</taxon>
        <taxon>Pseudonocardiaceae</taxon>
        <taxon>Saccharomonospora</taxon>
    </lineage>
</organism>
<dbReference type="SUPFAM" id="SSF52218">
    <property type="entry name" value="Flavoproteins"/>
    <property type="match status" value="1"/>
</dbReference>